<proteinExistence type="predicted"/>
<accession>A0A8X6MIL1</accession>
<dbReference type="OrthoDB" id="7617354at2759"/>
<gene>
    <name evidence="1" type="ORF">TNIN_345411</name>
</gene>
<evidence type="ECO:0000313" key="2">
    <source>
        <dbReference type="Proteomes" id="UP000886998"/>
    </source>
</evidence>
<dbReference type="AlphaFoldDB" id="A0A8X6MIL1"/>
<protein>
    <submittedName>
        <fullName evidence="1">Uncharacterized protein</fullName>
    </submittedName>
</protein>
<reference evidence="1" key="1">
    <citation type="submission" date="2020-08" db="EMBL/GenBank/DDBJ databases">
        <title>Multicomponent nature underlies the extraordinary mechanical properties of spider dragline silk.</title>
        <authorList>
            <person name="Kono N."/>
            <person name="Nakamura H."/>
            <person name="Mori M."/>
            <person name="Yoshida Y."/>
            <person name="Ohtoshi R."/>
            <person name="Malay A.D."/>
            <person name="Moran D.A.P."/>
            <person name="Tomita M."/>
            <person name="Numata K."/>
            <person name="Arakawa K."/>
        </authorList>
    </citation>
    <scope>NUCLEOTIDE SEQUENCE</scope>
</reference>
<dbReference type="EMBL" id="BMAV01027131">
    <property type="protein sequence ID" value="GFS56583.1"/>
    <property type="molecule type" value="Genomic_DNA"/>
</dbReference>
<evidence type="ECO:0000313" key="1">
    <source>
        <dbReference type="EMBL" id="GFS56583.1"/>
    </source>
</evidence>
<sequence length="85" mass="9459">MKNCTGLLAFESFPPTPSLPTLNLSINFPEKKTDVLPAALYAYALETIMALYPKKVWFHVYTDSSAQDDDSTGTGLYCENLFEDS</sequence>
<keyword evidence="2" id="KW-1185">Reference proteome</keyword>
<comment type="caution">
    <text evidence="1">The sequence shown here is derived from an EMBL/GenBank/DDBJ whole genome shotgun (WGS) entry which is preliminary data.</text>
</comment>
<name>A0A8X6MIL1_9ARAC</name>
<dbReference type="Proteomes" id="UP000886998">
    <property type="component" value="Unassembled WGS sequence"/>
</dbReference>
<organism evidence="1 2">
    <name type="scientific">Trichonephila inaurata madagascariensis</name>
    <dbReference type="NCBI Taxonomy" id="2747483"/>
    <lineage>
        <taxon>Eukaryota</taxon>
        <taxon>Metazoa</taxon>
        <taxon>Ecdysozoa</taxon>
        <taxon>Arthropoda</taxon>
        <taxon>Chelicerata</taxon>
        <taxon>Arachnida</taxon>
        <taxon>Araneae</taxon>
        <taxon>Araneomorphae</taxon>
        <taxon>Entelegynae</taxon>
        <taxon>Araneoidea</taxon>
        <taxon>Nephilidae</taxon>
        <taxon>Trichonephila</taxon>
        <taxon>Trichonephila inaurata</taxon>
    </lineage>
</organism>